<evidence type="ECO:0000313" key="3">
    <source>
        <dbReference type="Proteomes" id="UP000521943"/>
    </source>
</evidence>
<comment type="caution">
    <text evidence="2">The sequence shown here is derived from an EMBL/GenBank/DDBJ whole genome shotgun (WGS) entry which is preliminary data.</text>
</comment>
<evidence type="ECO:0000256" key="1">
    <source>
        <dbReference type="SAM" id="MobiDB-lite"/>
    </source>
</evidence>
<evidence type="ECO:0000313" key="2">
    <source>
        <dbReference type="EMBL" id="KAF6762011.1"/>
    </source>
</evidence>
<sequence length="1037" mass="114922">MPQLLQWCTLSPQGESNLAAIRFAAPIRISTIRIFPKDAQPFKELPDAVSKTEPEAFFLELFFNAQDMNPTSEPKDHQRAPNALVPTSLAYAGGQMDFYYATRLMIVKGKYDFVLPPVRSYEQTALPPEKLLSIISDSVPLPLVDWEDQEFPHLYADLENAEEDFDLKGIVSSVARPVEDGVPAEAYVTLANRVSDFIGPKDNDQAYYIAKLISISAPQHPDMATHPSGKTPFLLDLFETLQASSKVDPIIQASAKRLLDRIQGWPGDFPTAIKFLKDITLEENSLGIWLSCVLLNSELYNPLVREDTSTGDALPLQLFRNGGTACNHDEFLTFVRALVGVIAVTAAFAFADGLPSVEGYDTVSQLLLGLLAQRSIVNQVMQLRQLTTRLIWIIEDSDPPRRSGIFSERILAKLGENPEINLQDAFIEKILDLNQPLSVISENERLSLRKNAFVAKDGLVAAVEELLFTSQRPFSLRRLRTLRVSVAIVRRELASEEGEWRVLEQFWKDNAHGLLARVVDLLADVAEDISKHFGLNNTNRMDQPQVAQLFSTANDMLHLIEAVSTGYPLTSRSLQSLSTACRGPTSSACVAAQIARQACLDVIHALTGPDVVTEAGCLSAQIVLRALLKHASSPDEHDPVHKLLQVYSLIDHMLPYPNDDDMEADPSHWIVSVLPRSLAELKAFFKVLDLESRLHLFRRLVRLDDEATGIGEWLLGEELKGSIELLRELERPSLSEDYRLVLQYQLSDSLQFALDLIKPESTLSTWYHSALYNNRDLSRLQTNLLDAILEARYSSSTLSRFVQALTTKSEELQPELRTSILLHILRNTQVDPTLPGNLESFMTTLRSIPLDQLEPGRLRAELGPSVASYSRHSASLDNETAAIVLQILEWTLHQANKGTQLSTLRGLKAGRLSVGALEGLLDPVDPDQPSRPSTPRAGNKTPDILGTIISPPTALLRSPAATGLTKTYANDDFRQLRQVPSARLNTSRLPSMHVDDFETASSSPTLLPAADIVMGPPPTTFMLMPGSPSMPYPGLNM</sequence>
<proteinExistence type="predicted"/>
<reference evidence="2 3" key="1">
    <citation type="submission" date="2020-07" db="EMBL/GenBank/DDBJ databases">
        <title>Comparative genomics of pyrophilous fungi reveals a link between fire events and developmental genes.</title>
        <authorList>
            <consortium name="DOE Joint Genome Institute"/>
            <person name="Steindorff A.S."/>
            <person name="Carver A."/>
            <person name="Calhoun S."/>
            <person name="Stillman K."/>
            <person name="Liu H."/>
            <person name="Lipzen A."/>
            <person name="Pangilinan J."/>
            <person name="Labutti K."/>
            <person name="Bruns T.D."/>
            <person name="Grigoriev I.V."/>
        </authorList>
    </citation>
    <scope>NUCLEOTIDE SEQUENCE [LARGE SCALE GENOMIC DNA]</scope>
    <source>
        <strain evidence="2 3">CBS 144469</strain>
    </source>
</reference>
<dbReference type="OrthoDB" id="2011702at2759"/>
<protein>
    <recommendedName>
        <fullName evidence="4">Virilizer N-terminal domain-containing protein</fullName>
    </recommendedName>
</protein>
<organism evidence="2 3">
    <name type="scientific">Ephemerocybe angulata</name>
    <dbReference type="NCBI Taxonomy" id="980116"/>
    <lineage>
        <taxon>Eukaryota</taxon>
        <taxon>Fungi</taxon>
        <taxon>Dikarya</taxon>
        <taxon>Basidiomycota</taxon>
        <taxon>Agaricomycotina</taxon>
        <taxon>Agaricomycetes</taxon>
        <taxon>Agaricomycetidae</taxon>
        <taxon>Agaricales</taxon>
        <taxon>Agaricineae</taxon>
        <taxon>Psathyrellaceae</taxon>
        <taxon>Ephemerocybe</taxon>
    </lineage>
</organism>
<keyword evidence="3" id="KW-1185">Reference proteome</keyword>
<dbReference type="EMBL" id="JACGCI010000008">
    <property type="protein sequence ID" value="KAF6762011.1"/>
    <property type="molecule type" value="Genomic_DNA"/>
</dbReference>
<accession>A0A8H6IAN1</accession>
<name>A0A8H6IAN1_9AGAR</name>
<dbReference type="AlphaFoldDB" id="A0A8H6IAN1"/>
<evidence type="ECO:0008006" key="4">
    <source>
        <dbReference type="Google" id="ProtNLM"/>
    </source>
</evidence>
<gene>
    <name evidence="2" type="ORF">DFP72DRAFT_877750</name>
</gene>
<feature type="region of interest" description="Disordered" evidence="1">
    <location>
        <begin position="920"/>
        <end position="945"/>
    </location>
</feature>
<dbReference type="Proteomes" id="UP000521943">
    <property type="component" value="Unassembled WGS sequence"/>
</dbReference>